<keyword evidence="7" id="KW-0238">DNA-binding</keyword>
<keyword evidence="8" id="KW-0010">Activator</keyword>
<dbReference type="PROSITE" id="PS50944">
    <property type="entry name" value="HTH_DTXR"/>
    <property type="match status" value="1"/>
</dbReference>
<dbReference type="SMART" id="SM00529">
    <property type="entry name" value="HTH_DTXR"/>
    <property type="match status" value="1"/>
</dbReference>
<reference evidence="13 14" key="1">
    <citation type="submission" date="2017-04" db="EMBL/GenBank/DDBJ databases">
        <authorList>
            <person name="Afonso C.L."/>
            <person name="Miller P.J."/>
            <person name="Scott M.A."/>
            <person name="Spackman E."/>
            <person name="Goraichik I."/>
            <person name="Dimitrov K.M."/>
            <person name="Suarez D.L."/>
            <person name="Swayne D.E."/>
        </authorList>
    </citation>
    <scope>NUCLEOTIDE SEQUENCE [LARGE SCALE GENOMIC DNA]</scope>
    <source>
        <strain evidence="13 14">11</strain>
    </source>
</reference>
<name>A0A1X7IWF7_9BACL</name>
<keyword evidence="5" id="KW-0678">Repressor</keyword>
<keyword evidence="4" id="KW-0963">Cytoplasm</keyword>
<dbReference type="InterPro" id="IPR022687">
    <property type="entry name" value="HTH_DTXR"/>
</dbReference>
<dbReference type="NCBIfam" id="NF003025">
    <property type="entry name" value="PRK03902.1"/>
    <property type="match status" value="1"/>
</dbReference>
<evidence type="ECO:0000256" key="6">
    <source>
        <dbReference type="ARBA" id="ARBA00023015"/>
    </source>
</evidence>
<dbReference type="InterPro" id="IPR022689">
    <property type="entry name" value="Iron_dep_repressor"/>
</dbReference>
<keyword evidence="9" id="KW-0804">Transcription</keyword>
<dbReference type="Proteomes" id="UP000193834">
    <property type="component" value="Unassembled WGS sequence"/>
</dbReference>
<dbReference type="GO" id="GO:0003700">
    <property type="term" value="F:DNA-binding transcription factor activity"/>
    <property type="evidence" value="ECO:0007669"/>
    <property type="project" value="InterPro"/>
</dbReference>
<evidence type="ECO:0000256" key="1">
    <source>
        <dbReference type="ARBA" id="ARBA00004496"/>
    </source>
</evidence>
<dbReference type="OrthoDB" id="9791355at2"/>
<dbReference type="RefSeq" id="WP_085493129.1">
    <property type="nucleotide sequence ID" value="NZ_FXAZ01000001.1"/>
</dbReference>
<protein>
    <recommendedName>
        <fullName evidence="11">Manganese transport regulator</fullName>
    </recommendedName>
</protein>
<keyword evidence="14" id="KW-1185">Reference proteome</keyword>
<organism evidence="13 14">
    <name type="scientific">Paenibacillus aquistagni</name>
    <dbReference type="NCBI Taxonomy" id="1852522"/>
    <lineage>
        <taxon>Bacteria</taxon>
        <taxon>Bacillati</taxon>
        <taxon>Bacillota</taxon>
        <taxon>Bacilli</taxon>
        <taxon>Bacillales</taxon>
        <taxon>Paenibacillaceae</taxon>
        <taxon>Paenibacillus</taxon>
    </lineage>
</organism>
<evidence type="ECO:0000256" key="3">
    <source>
        <dbReference type="ARBA" id="ARBA00011738"/>
    </source>
</evidence>
<dbReference type="AlphaFoldDB" id="A0A1X7IWF7"/>
<accession>A0A1X7IWF7</accession>
<dbReference type="SUPFAM" id="SSF46785">
    <property type="entry name" value="Winged helix' DNA-binding domain"/>
    <property type="match status" value="1"/>
</dbReference>
<dbReference type="Pfam" id="PF02742">
    <property type="entry name" value="Fe_dep_repr_C"/>
    <property type="match status" value="1"/>
</dbReference>
<keyword evidence="10" id="KW-0464">Manganese</keyword>
<sequence length="142" mass="16454">MPTPGMEDYLEQMYILTLDRGYTRVTDVAEALGVHTSSVSRMARKLGASAYIVYEKYGRLSLTEKGLTAGKRLLERHEILEQFLELVGVPDPSIVDEVERMEHYISWSTINRIHELVQWFHVNPEHKSRLQSQLKEYIDESS</sequence>
<evidence type="ECO:0000313" key="14">
    <source>
        <dbReference type="Proteomes" id="UP000193834"/>
    </source>
</evidence>
<dbReference type="GO" id="GO:0046983">
    <property type="term" value="F:protein dimerization activity"/>
    <property type="evidence" value="ECO:0007669"/>
    <property type="project" value="InterPro"/>
</dbReference>
<comment type="subunit">
    <text evidence="3">Homodimer.</text>
</comment>
<dbReference type="GO" id="GO:0046914">
    <property type="term" value="F:transition metal ion binding"/>
    <property type="evidence" value="ECO:0007669"/>
    <property type="project" value="InterPro"/>
</dbReference>
<evidence type="ECO:0000256" key="8">
    <source>
        <dbReference type="ARBA" id="ARBA00023159"/>
    </source>
</evidence>
<dbReference type="InterPro" id="IPR036390">
    <property type="entry name" value="WH_DNA-bd_sf"/>
</dbReference>
<proteinExistence type="inferred from homology"/>
<evidence type="ECO:0000256" key="5">
    <source>
        <dbReference type="ARBA" id="ARBA00022491"/>
    </source>
</evidence>
<dbReference type="Pfam" id="PF01325">
    <property type="entry name" value="Fe_dep_repress"/>
    <property type="match status" value="1"/>
</dbReference>
<dbReference type="STRING" id="1852522.SAMN06295960_0924"/>
<evidence type="ECO:0000256" key="2">
    <source>
        <dbReference type="ARBA" id="ARBA00007871"/>
    </source>
</evidence>
<evidence type="ECO:0000313" key="13">
    <source>
        <dbReference type="EMBL" id="SMG19535.1"/>
    </source>
</evidence>
<evidence type="ECO:0000259" key="12">
    <source>
        <dbReference type="PROSITE" id="PS50944"/>
    </source>
</evidence>
<gene>
    <name evidence="13" type="ORF">SAMN06295960_0924</name>
</gene>
<dbReference type="InterPro" id="IPR050536">
    <property type="entry name" value="DtxR_MntR_Metal-Reg"/>
</dbReference>
<dbReference type="Gene3D" id="1.10.10.10">
    <property type="entry name" value="Winged helix-like DNA-binding domain superfamily/Winged helix DNA-binding domain"/>
    <property type="match status" value="1"/>
</dbReference>
<evidence type="ECO:0000256" key="10">
    <source>
        <dbReference type="ARBA" id="ARBA00023211"/>
    </source>
</evidence>
<dbReference type="EMBL" id="FXAZ01000001">
    <property type="protein sequence ID" value="SMG19535.1"/>
    <property type="molecule type" value="Genomic_DNA"/>
</dbReference>
<evidence type="ECO:0000256" key="4">
    <source>
        <dbReference type="ARBA" id="ARBA00022490"/>
    </source>
</evidence>
<dbReference type="SUPFAM" id="SSF47979">
    <property type="entry name" value="Iron-dependent repressor protein, dimerization domain"/>
    <property type="match status" value="1"/>
</dbReference>
<dbReference type="InterPro" id="IPR036388">
    <property type="entry name" value="WH-like_DNA-bd_sf"/>
</dbReference>
<dbReference type="PANTHER" id="PTHR33238:SF11">
    <property type="entry name" value="TRANSCRIPTIONAL REGULATOR MNTR"/>
    <property type="match status" value="1"/>
</dbReference>
<comment type="subcellular location">
    <subcellularLocation>
        <location evidence="1">Cytoplasm</location>
    </subcellularLocation>
</comment>
<dbReference type="GO" id="GO:0003677">
    <property type="term" value="F:DNA binding"/>
    <property type="evidence" value="ECO:0007669"/>
    <property type="project" value="UniProtKB-KW"/>
</dbReference>
<dbReference type="PANTHER" id="PTHR33238">
    <property type="entry name" value="IRON (METAL) DEPENDENT REPRESSOR, DTXR FAMILY"/>
    <property type="match status" value="1"/>
</dbReference>
<dbReference type="InterPro" id="IPR036421">
    <property type="entry name" value="Fe_dep_repressor_sf"/>
</dbReference>
<evidence type="ECO:0000256" key="9">
    <source>
        <dbReference type="ARBA" id="ARBA00023163"/>
    </source>
</evidence>
<feature type="domain" description="HTH dtxR-type" evidence="12">
    <location>
        <begin position="1"/>
        <end position="63"/>
    </location>
</feature>
<dbReference type="Gene3D" id="1.10.60.10">
    <property type="entry name" value="Iron dependent repressor, metal binding and dimerisation domain"/>
    <property type="match status" value="1"/>
</dbReference>
<evidence type="ECO:0000256" key="7">
    <source>
        <dbReference type="ARBA" id="ARBA00023125"/>
    </source>
</evidence>
<dbReference type="GO" id="GO:0005737">
    <property type="term" value="C:cytoplasm"/>
    <property type="evidence" value="ECO:0007669"/>
    <property type="project" value="UniProtKB-SubCell"/>
</dbReference>
<dbReference type="InterPro" id="IPR001367">
    <property type="entry name" value="Fe_dep_repressor"/>
</dbReference>
<keyword evidence="6" id="KW-0805">Transcription regulation</keyword>
<evidence type="ECO:0000256" key="11">
    <source>
        <dbReference type="ARBA" id="ARBA00032593"/>
    </source>
</evidence>
<comment type="similarity">
    <text evidence="2">Belongs to the DtxR/MntR family.</text>
</comment>